<protein>
    <submittedName>
        <fullName evidence="1">Phage r1t holin</fullName>
    </submittedName>
</protein>
<sequence length="77" mass="8028">MNEHIKHWAIAAVVRALKTFAQVAVSLIGTGAVGFTDLDWLQIASVAGVSAVTSILTSIAGLPEVAEGTSPLKRIEE</sequence>
<dbReference type="RefSeq" id="WP_057001942.1">
    <property type="nucleotide sequence ID" value="NZ_CALJSN010000005.1"/>
</dbReference>
<proteinExistence type="predicted"/>
<organism evidence="1 2">
    <name type="scientific">Atopobium minutum</name>
    <dbReference type="NCBI Taxonomy" id="1381"/>
    <lineage>
        <taxon>Bacteria</taxon>
        <taxon>Bacillati</taxon>
        <taxon>Actinomycetota</taxon>
        <taxon>Coriobacteriia</taxon>
        <taxon>Coriobacteriales</taxon>
        <taxon>Atopobiaceae</taxon>
        <taxon>Atopobium</taxon>
    </lineage>
</organism>
<comment type="caution">
    <text evidence="1">The sequence shown here is derived from an EMBL/GenBank/DDBJ whole genome shotgun (WGS) entry which is preliminary data.</text>
</comment>
<accession>A0AB38A4T2</accession>
<gene>
    <name evidence="1" type="ORF">SAMN04489746_0204</name>
</gene>
<dbReference type="AlphaFoldDB" id="A0AB38A4T2"/>
<reference evidence="1 2" key="1">
    <citation type="submission" date="2016-10" db="EMBL/GenBank/DDBJ databases">
        <authorList>
            <person name="Varghese N."/>
            <person name="Submissions S."/>
        </authorList>
    </citation>
    <scope>NUCLEOTIDE SEQUENCE [LARGE SCALE GENOMIC DNA]</scope>
    <source>
        <strain evidence="1 2">DSM 20586</strain>
    </source>
</reference>
<dbReference type="EMBL" id="FNSH01000001">
    <property type="protein sequence ID" value="SEB43316.1"/>
    <property type="molecule type" value="Genomic_DNA"/>
</dbReference>
<evidence type="ECO:0000313" key="1">
    <source>
        <dbReference type="EMBL" id="SEB43316.1"/>
    </source>
</evidence>
<name>A0AB38A4T2_9ACTN</name>
<dbReference type="InterPro" id="IPR020109">
    <property type="entry name" value="Holin_r1t"/>
</dbReference>
<dbReference type="Proteomes" id="UP000183687">
    <property type="component" value="Unassembled WGS sequence"/>
</dbReference>
<dbReference type="Pfam" id="PF16945">
    <property type="entry name" value="Phage_r1t_holin"/>
    <property type="match status" value="1"/>
</dbReference>
<evidence type="ECO:0000313" key="2">
    <source>
        <dbReference type="Proteomes" id="UP000183687"/>
    </source>
</evidence>